<evidence type="ECO:0000256" key="3">
    <source>
        <dbReference type="ARBA" id="ARBA00022832"/>
    </source>
</evidence>
<dbReference type="GO" id="GO:0003700">
    <property type="term" value="F:DNA-binding transcription factor activity"/>
    <property type="evidence" value="ECO:0007669"/>
    <property type="project" value="InterPro"/>
</dbReference>
<dbReference type="GO" id="GO:0045892">
    <property type="term" value="P:negative regulation of DNA-templated transcription"/>
    <property type="evidence" value="ECO:0007669"/>
    <property type="project" value="InterPro"/>
</dbReference>
<dbReference type="EMBL" id="AWQQ01000118">
    <property type="protein sequence ID" value="PHJ37043.1"/>
    <property type="molecule type" value="Genomic_DNA"/>
</dbReference>
<evidence type="ECO:0000256" key="7">
    <source>
        <dbReference type="ARBA" id="ARBA00023160"/>
    </source>
</evidence>
<evidence type="ECO:0000313" key="9">
    <source>
        <dbReference type="EMBL" id="PHJ37043.1"/>
    </source>
</evidence>
<sequence length="190" mass="20851">MARGGKAKNLRQSELARYLANNPLLTDEELAGMFGVSIQTIRLDRSELQIPELRERMKTALQASRPVRSLGSDELVGELLDIQVGHYGVSMLKIGPEMSFRKNLVARGHHLFAQANSLAVAVIDAEVALTGAARVLFKLPVRAGDQVMARAEVSSQRGNKTMVKVISRVQEAIVFEGIFTVFALHEEGNQ</sequence>
<protein>
    <submittedName>
        <fullName evidence="9">DeoR family transcriptional regulator</fullName>
    </submittedName>
</protein>
<evidence type="ECO:0000256" key="1">
    <source>
        <dbReference type="ARBA" id="ARBA00022491"/>
    </source>
</evidence>
<dbReference type="RefSeq" id="WP_099084007.1">
    <property type="nucleotide sequence ID" value="NZ_AWQQ01000118.1"/>
</dbReference>
<keyword evidence="7" id="KW-0275">Fatty acid biosynthesis</keyword>
<dbReference type="GO" id="GO:0045717">
    <property type="term" value="P:negative regulation of fatty acid biosynthetic process"/>
    <property type="evidence" value="ECO:0007669"/>
    <property type="project" value="InterPro"/>
</dbReference>
<dbReference type="NCBIfam" id="NF003359">
    <property type="entry name" value="PRK04424.1"/>
    <property type="match status" value="1"/>
</dbReference>
<keyword evidence="4" id="KW-0805">Transcription regulation</keyword>
<name>A0A2C6MCL7_9FIRM</name>
<dbReference type="Gene3D" id="3.10.129.10">
    <property type="entry name" value="Hotdog Thioesterase"/>
    <property type="match status" value="1"/>
</dbReference>
<dbReference type="GO" id="GO:0006633">
    <property type="term" value="P:fatty acid biosynthetic process"/>
    <property type="evidence" value="ECO:0007669"/>
    <property type="project" value="UniProtKB-KW"/>
</dbReference>
<dbReference type="SUPFAM" id="SSF54637">
    <property type="entry name" value="Thioesterase/thiol ester dehydrase-isomerase"/>
    <property type="match status" value="1"/>
</dbReference>
<comment type="caution">
    <text evidence="9">The sequence shown here is derived from an EMBL/GenBank/DDBJ whole genome shotgun (WGS) entry which is preliminary data.</text>
</comment>
<keyword evidence="3" id="KW-0276">Fatty acid metabolism</keyword>
<accession>A0A2C6MCL7</accession>
<evidence type="ECO:0000256" key="8">
    <source>
        <dbReference type="ARBA" id="ARBA00023163"/>
    </source>
</evidence>
<evidence type="ECO:0000256" key="2">
    <source>
        <dbReference type="ARBA" id="ARBA00022516"/>
    </source>
</evidence>
<keyword evidence="5" id="KW-0443">Lipid metabolism</keyword>
<dbReference type="InterPro" id="IPR036388">
    <property type="entry name" value="WH-like_DNA-bd_sf"/>
</dbReference>
<evidence type="ECO:0000256" key="6">
    <source>
        <dbReference type="ARBA" id="ARBA00023125"/>
    </source>
</evidence>
<keyword evidence="2" id="KW-0444">Lipid biosynthesis</keyword>
<dbReference type="Proteomes" id="UP000222564">
    <property type="component" value="Unassembled WGS sequence"/>
</dbReference>
<proteinExistence type="predicted"/>
<evidence type="ECO:0000313" key="10">
    <source>
        <dbReference type="Proteomes" id="UP000222564"/>
    </source>
</evidence>
<dbReference type="AlphaFoldDB" id="A0A2C6MCL7"/>
<evidence type="ECO:0000256" key="4">
    <source>
        <dbReference type="ARBA" id="ARBA00023015"/>
    </source>
</evidence>
<dbReference type="OrthoDB" id="1706183at2"/>
<evidence type="ECO:0000256" key="5">
    <source>
        <dbReference type="ARBA" id="ARBA00023098"/>
    </source>
</evidence>
<reference evidence="9 10" key="1">
    <citation type="submission" date="2013-09" db="EMBL/GenBank/DDBJ databases">
        <title>Biodegradation of hydrocarbons in the deep terrestrial subsurface : characterization of a microbial consortium composed of two Desulfotomaculum species originating from a deep geological formation.</title>
        <authorList>
            <person name="Aullo T."/>
            <person name="Berlendis S."/>
            <person name="Lascourreges J.-F."/>
            <person name="Dessort D."/>
            <person name="Saint-Laurent S."/>
            <person name="Schraauwers B."/>
            <person name="Mas J."/>
            <person name="Magot M."/>
            <person name="Ranchou-Peyruse A."/>
        </authorList>
    </citation>
    <scope>NUCLEOTIDE SEQUENCE [LARGE SCALE GENOMIC DNA]</scope>
    <source>
        <strain evidence="9 10">Bs107</strain>
    </source>
</reference>
<dbReference type="Gene3D" id="1.10.10.10">
    <property type="entry name" value="Winged helix-like DNA-binding domain superfamily/Winged helix DNA-binding domain"/>
    <property type="match status" value="1"/>
</dbReference>
<keyword evidence="8" id="KW-0804">Transcription</keyword>
<gene>
    <name evidence="9" type="ORF">P378_18490</name>
</gene>
<organism evidence="9 10">
    <name type="scientific">Desulforamulus profundi</name>
    <dbReference type="NCBI Taxonomy" id="1383067"/>
    <lineage>
        <taxon>Bacteria</taxon>
        <taxon>Bacillati</taxon>
        <taxon>Bacillota</taxon>
        <taxon>Clostridia</taxon>
        <taxon>Eubacteriales</taxon>
        <taxon>Peptococcaceae</taxon>
        <taxon>Desulforamulus</taxon>
    </lineage>
</organism>
<dbReference type="GO" id="GO:0003677">
    <property type="term" value="F:DNA binding"/>
    <property type="evidence" value="ECO:0007669"/>
    <property type="project" value="UniProtKB-KW"/>
</dbReference>
<dbReference type="PIRSF" id="PIRSF037733">
    <property type="entry name" value="Transcription_factor_FapR"/>
    <property type="match status" value="1"/>
</dbReference>
<dbReference type="InterPro" id="IPR029069">
    <property type="entry name" value="HotDog_dom_sf"/>
</dbReference>
<keyword evidence="6" id="KW-0238">DNA-binding</keyword>
<keyword evidence="1" id="KW-0678">Repressor</keyword>
<keyword evidence="10" id="KW-1185">Reference proteome</keyword>
<dbReference type="InterPro" id="IPR017275">
    <property type="entry name" value="Transcription_factor_FapR"/>
</dbReference>